<feature type="non-terminal residue" evidence="2">
    <location>
        <position position="35"/>
    </location>
</feature>
<proteinExistence type="predicted"/>
<dbReference type="AlphaFoldDB" id="A0A0F9CW43"/>
<evidence type="ECO:0000313" key="2">
    <source>
        <dbReference type="EMBL" id="KKL04113.1"/>
    </source>
</evidence>
<keyword evidence="1" id="KW-0472">Membrane</keyword>
<name>A0A0F9CW43_9ZZZZ</name>
<reference evidence="2" key="1">
    <citation type="journal article" date="2015" name="Nature">
        <title>Complex archaea that bridge the gap between prokaryotes and eukaryotes.</title>
        <authorList>
            <person name="Spang A."/>
            <person name="Saw J.H."/>
            <person name="Jorgensen S.L."/>
            <person name="Zaremba-Niedzwiedzka K."/>
            <person name="Martijn J."/>
            <person name="Lind A.E."/>
            <person name="van Eijk R."/>
            <person name="Schleper C."/>
            <person name="Guy L."/>
            <person name="Ettema T.J."/>
        </authorList>
    </citation>
    <scope>NUCLEOTIDE SEQUENCE</scope>
</reference>
<organism evidence="2">
    <name type="scientific">marine sediment metagenome</name>
    <dbReference type="NCBI Taxonomy" id="412755"/>
    <lineage>
        <taxon>unclassified sequences</taxon>
        <taxon>metagenomes</taxon>
        <taxon>ecological metagenomes</taxon>
    </lineage>
</organism>
<evidence type="ECO:0000256" key="1">
    <source>
        <dbReference type="SAM" id="Phobius"/>
    </source>
</evidence>
<feature type="transmembrane region" description="Helical" evidence="1">
    <location>
        <begin position="15"/>
        <end position="34"/>
    </location>
</feature>
<gene>
    <name evidence="2" type="ORF">LCGC14_2619290</name>
</gene>
<protein>
    <submittedName>
        <fullName evidence="2">Uncharacterized protein</fullName>
    </submittedName>
</protein>
<accession>A0A0F9CW43</accession>
<keyword evidence="1" id="KW-1133">Transmembrane helix</keyword>
<sequence length="35" mass="3828">MRVLMSSQPSLNRKMWVSTVIIELIGIIVVSVGIG</sequence>
<comment type="caution">
    <text evidence="2">The sequence shown here is derived from an EMBL/GenBank/DDBJ whole genome shotgun (WGS) entry which is preliminary data.</text>
</comment>
<dbReference type="EMBL" id="LAZR01044659">
    <property type="protein sequence ID" value="KKL04113.1"/>
    <property type="molecule type" value="Genomic_DNA"/>
</dbReference>
<keyword evidence="1" id="KW-0812">Transmembrane</keyword>